<evidence type="ECO:0000256" key="4">
    <source>
        <dbReference type="ARBA" id="ARBA00022806"/>
    </source>
</evidence>
<feature type="domain" description="DEAD-box RNA helicase Q" evidence="10">
    <location>
        <begin position="263"/>
        <end position="291"/>
    </location>
</feature>
<dbReference type="GO" id="GO:0010468">
    <property type="term" value="P:regulation of gene expression"/>
    <property type="evidence" value="ECO:0007669"/>
    <property type="project" value="UniProtKB-ARBA"/>
</dbReference>
<evidence type="ECO:0000256" key="8">
    <source>
        <dbReference type="SAM" id="MobiDB-lite"/>
    </source>
</evidence>
<protein>
    <recommendedName>
        <fullName evidence="1">RNA helicase</fullName>
        <ecNumber evidence="1">3.6.4.13</ecNumber>
    </recommendedName>
</protein>
<feature type="compositionally biased region" description="Polar residues" evidence="8">
    <location>
        <begin position="40"/>
        <end position="51"/>
    </location>
</feature>
<evidence type="ECO:0000256" key="5">
    <source>
        <dbReference type="ARBA" id="ARBA00022840"/>
    </source>
</evidence>
<keyword evidence="2 7" id="KW-0547">Nucleotide-binding</keyword>
<dbReference type="EC" id="3.6.4.13" evidence="1"/>
<evidence type="ECO:0000256" key="6">
    <source>
        <dbReference type="PROSITE-ProRule" id="PRU00552"/>
    </source>
</evidence>
<dbReference type="EnsemblMetazoa" id="RPRC017810-RA">
    <property type="protein sequence ID" value="RPRC017810-PA"/>
    <property type="gene ID" value="RPRC017810"/>
</dbReference>
<feature type="compositionally biased region" description="Acidic residues" evidence="8">
    <location>
        <begin position="93"/>
        <end position="102"/>
    </location>
</feature>
<dbReference type="EMBL" id="ACPB03011808">
    <property type="status" value="NOT_ANNOTATED_CDS"/>
    <property type="molecule type" value="Genomic_DNA"/>
</dbReference>
<dbReference type="Pfam" id="PF00270">
    <property type="entry name" value="DEAD"/>
    <property type="match status" value="1"/>
</dbReference>
<accession>A0A905QWL2</accession>
<feature type="region of interest" description="Disordered" evidence="8">
    <location>
        <begin position="1"/>
        <end position="231"/>
    </location>
</feature>
<dbReference type="AlphaFoldDB" id="A0A905QWL2"/>
<feature type="compositionally biased region" description="Gly residues" evidence="8">
    <location>
        <begin position="8"/>
        <end position="29"/>
    </location>
</feature>
<dbReference type="InterPro" id="IPR011545">
    <property type="entry name" value="DEAD/DEAH_box_helicase_dom"/>
</dbReference>
<proteinExistence type="inferred from homology"/>
<feature type="compositionally biased region" description="Basic and acidic residues" evidence="8">
    <location>
        <begin position="207"/>
        <end position="221"/>
    </location>
</feature>
<evidence type="ECO:0000256" key="7">
    <source>
        <dbReference type="RuleBase" id="RU000492"/>
    </source>
</evidence>
<evidence type="ECO:0000313" key="11">
    <source>
        <dbReference type="EnsemblMetazoa" id="RPRC017810-PA"/>
    </source>
</evidence>
<dbReference type="PROSITE" id="PS51192">
    <property type="entry name" value="HELICASE_ATP_BIND_1"/>
    <property type="match status" value="1"/>
</dbReference>
<name>A0A905QWL2_RHOPR</name>
<dbReference type="InterPro" id="IPR014014">
    <property type="entry name" value="RNA_helicase_DEAD_Q_motif"/>
</dbReference>
<evidence type="ECO:0000313" key="12">
    <source>
        <dbReference type="Proteomes" id="UP000015103"/>
    </source>
</evidence>
<evidence type="ECO:0000259" key="10">
    <source>
        <dbReference type="PROSITE" id="PS51195"/>
    </source>
</evidence>
<reference evidence="11" key="1">
    <citation type="submission" date="2022-10" db="UniProtKB">
        <authorList>
            <consortium name="EnsemblMetazoa"/>
        </authorList>
    </citation>
    <scope>IDENTIFICATION</scope>
</reference>
<dbReference type="InterPro" id="IPR000629">
    <property type="entry name" value="RNA-helicase_DEAD-box_CS"/>
</dbReference>
<feature type="compositionally biased region" description="Basic and acidic residues" evidence="8">
    <location>
        <begin position="148"/>
        <end position="160"/>
    </location>
</feature>
<evidence type="ECO:0000256" key="2">
    <source>
        <dbReference type="ARBA" id="ARBA00022741"/>
    </source>
</evidence>
<sequence length="447" mass="49502">MSDDYGGNRFGRGGGRGRGNRGGSFSGGRGRGRNDHESAETPSNFYNSAKYENNDDDWEENPRDSDRVKSSTFRSGGKGYGGYGRQDRNVTFDNDDDQDNQSDDGNRQRGGGGRGSVSHDRRNFGNDWDSGSKSYSRGVDRFGGGDGGDYRKARNEDSQRGRGRGRWGGKNDNNDSGNYYSRKRNEDNSPSRSDDGDRRRGGQRGEGTAEEKDEKKKERYIPPDPTDDEEVMFGTGITSGINFSKYDNIRVKVSGENSVPPINKFEEAGLRDLVYKNVKKSGYITPTPIQKYALPTIMMGRDLMACAQTGSGKTAAFLIPIIHTLLESPSELIITSTSVEPQAVIMSPTRELTIQIFNEARKFAHGSIIKVAMAYGGTASFHQASVLMRGCHILVATPGRLNDFVSRDKVKFSSVRYFVLDEADRMLDMGFKPEIEKMLLHESMVPV</sequence>
<comment type="similarity">
    <text evidence="7">Belongs to the DEAD box helicase family.</text>
</comment>
<dbReference type="InterPro" id="IPR014001">
    <property type="entry name" value="Helicase_ATP-bd"/>
</dbReference>
<feature type="short sequence motif" description="Q motif" evidence="6">
    <location>
        <begin position="263"/>
        <end position="291"/>
    </location>
</feature>
<dbReference type="SUPFAM" id="SSF52540">
    <property type="entry name" value="P-loop containing nucleoside triphosphate hydrolases"/>
    <property type="match status" value="1"/>
</dbReference>
<keyword evidence="12" id="KW-1185">Reference proteome</keyword>
<dbReference type="GO" id="GO:0005524">
    <property type="term" value="F:ATP binding"/>
    <property type="evidence" value="ECO:0007669"/>
    <property type="project" value="UniProtKB-KW"/>
</dbReference>
<evidence type="ECO:0000256" key="3">
    <source>
        <dbReference type="ARBA" id="ARBA00022801"/>
    </source>
</evidence>
<dbReference type="PANTHER" id="PTHR47958">
    <property type="entry name" value="ATP-DEPENDENT RNA HELICASE DBP3"/>
    <property type="match status" value="1"/>
</dbReference>
<dbReference type="PROSITE" id="PS00039">
    <property type="entry name" value="DEAD_ATP_HELICASE"/>
    <property type="match status" value="1"/>
</dbReference>
<dbReference type="SMART" id="SM00487">
    <property type="entry name" value="DEXDc"/>
    <property type="match status" value="1"/>
</dbReference>
<keyword evidence="4 7" id="KW-0347">Helicase</keyword>
<dbReference type="InterPro" id="IPR027417">
    <property type="entry name" value="P-loop_NTPase"/>
</dbReference>
<dbReference type="GO" id="GO:0016787">
    <property type="term" value="F:hydrolase activity"/>
    <property type="evidence" value="ECO:0007669"/>
    <property type="project" value="UniProtKB-KW"/>
</dbReference>
<dbReference type="GO" id="GO:0003724">
    <property type="term" value="F:RNA helicase activity"/>
    <property type="evidence" value="ECO:0007669"/>
    <property type="project" value="UniProtKB-EC"/>
</dbReference>
<feature type="domain" description="Helicase ATP-binding" evidence="9">
    <location>
        <begin position="294"/>
        <end position="447"/>
    </location>
</feature>
<evidence type="ECO:0000259" key="9">
    <source>
        <dbReference type="PROSITE" id="PS51192"/>
    </source>
</evidence>
<feature type="compositionally biased region" description="Basic and acidic residues" evidence="8">
    <location>
        <begin position="60"/>
        <end position="69"/>
    </location>
</feature>
<evidence type="ECO:0000256" key="1">
    <source>
        <dbReference type="ARBA" id="ARBA00012552"/>
    </source>
</evidence>
<dbReference type="Gene3D" id="3.40.50.300">
    <property type="entry name" value="P-loop containing nucleotide triphosphate hydrolases"/>
    <property type="match status" value="1"/>
</dbReference>
<dbReference type="Proteomes" id="UP000015103">
    <property type="component" value="Unassembled WGS sequence"/>
</dbReference>
<feature type="compositionally biased region" description="Basic and acidic residues" evidence="8">
    <location>
        <begin position="183"/>
        <end position="200"/>
    </location>
</feature>
<dbReference type="GO" id="GO:0003676">
    <property type="term" value="F:nucleic acid binding"/>
    <property type="evidence" value="ECO:0007669"/>
    <property type="project" value="InterPro"/>
</dbReference>
<organism evidence="11 12">
    <name type="scientific">Rhodnius prolixus</name>
    <name type="common">Triatomid bug</name>
    <dbReference type="NCBI Taxonomy" id="13249"/>
    <lineage>
        <taxon>Eukaryota</taxon>
        <taxon>Metazoa</taxon>
        <taxon>Ecdysozoa</taxon>
        <taxon>Arthropoda</taxon>
        <taxon>Hexapoda</taxon>
        <taxon>Insecta</taxon>
        <taxon>Pterygota</taxon>
        <taxon>Neoptera</taxon>
        <taxon>Paraneoptera</taxon>
        <taxon>Hemiptera</taxon>
        <taxon>Heteroptera</taxon>
        <taxon>Panheteroptera</taxon>
        <taxon>Cimicomorpha</taxon>
        <taxon>Reduviidae</taxon>
        <taxon>Triatominae</taxon>
        <taxon>Rhodnius</taxon>
    </lineage>
</organism>
<dbReference type="PROSITE" id="PS51195">
    <property type="entry name" value="Q_MOTIF"/>
    <property type="match status" value="1"/>
</dbReference>
<keyword evidence="5 7" id="KW-0067">ATP-binding</keyword>
<keyword evidence="3 7" id="KW-0378">Hydrolase</keyword>